<reference evidence="1" key="1">
    <citation type="submission" date="2022-08" db="EMBL/GenBank/DDBJ databases">
        <authorList>
            <person name="Tistechok S."/>
            <person name="Samborskyy M."/>
            <person name="Roman I."/>
        </authorList>
    </citation>
    <scope>NUCLEOTIDE SEQUENCE</scope>
    <source>
        <strain evidence="1">DSM 103496</strain>
    </source>
</reference>
<accession>A0A9X2VMW8</accession>
<dbReference type="RefSeq" id="WP_259625149.1">
    <property type="nucleotide sequence ID" value="NZ_JANYMP010000010.1"/>
</dbReference>
<evidence type="ECO:0000313" key="1">
    <source>
        <dbReference type="EMBL" id="MCS7479658.1"/>
    </source>
</evidence>
<sequence length="71" mass="8141">MIKNEPVVAAEELHEGQWFLHIPAPGMRGWPLKVATREFDADQVRIHTTDKTRELISYARTRQVPLLPAHA</sequence>
<comment type="caution">
    <text evidence="1">The sequence shown here is derived from an EMBL/GenBank/DDBJ whole genome shotgun (WGS) entry which is preliminary data.</text>
</comment>
<evidence type="ECO:0000313" key="2">
    <source>
        <dbReference type="Proteomes" id="UP001141259"/>
    </source>
</evidence>
<keyword evidence="2" id="KW-1185">Reference proteome</keyword>
<proteinExistence type="predicted"/>
<name>A0A9X2VMW8_9PSEU</name>
<dbReference type="EMBL" id="JANYMP010000010">
    <property type="protein sequence ID" value="MCS7479658.1"/>
    <property type="molecule type" value="Genomic_DNA"/>
</dbReference>
<gene>
    <name evidence="1" type="ORF">NZH93_22590</name>
</gene>
<protein>
    <submittedName>
        <fullName evidence="1">Uncharacterized protein</fullName>
    </submittedName>
</protein>
<dbReference type="AlphaFoldDB" id="A0A9X2VMW8"/>
<organism evidence="1 2">
    <name type="scientific">Umezawaea endophytica</name>
    <dbReference type="NCBI Taxonomy" id="1654476"/>
    <lineage>
        <taxon>Bacteria</taxon>
        <taxon>Bacillati</taxon>
        <taxon>Actinomycetota</taxon>
        <taxon>Actinomycetes</taxon>
        <taxon>Pseudonocardiales</taxon>
        <taxon>Pseudonocardiaceae</taxon>
        <taxon>Umezawaea</taxon>
    </lineage>
</organism>
<dbReference type="Proteomes" id="UP001141259">
    <property type="component" value="Unassembled WGS sequence"/>
</dbReference>